<dbReference type="Gene3D" id="1.10.510.10">
    <property type="entry name" value="Transferase(Phosphotransferase) domain 1"/>
    <property type="match status" value="1"/>
</dbReference>
<dbReference type="AlphaFoldDB" id="A0A7K8ZUN0"/>
<comment type="caution">
    <text evidence="14">The sequence shown here is derived from an EMBL/GenBank/DDBJ whole genome shotgun (WGS) entry which is preliminary data.</text>
</comment>
<evidence type="ECO:0000313" key="14">
    <source>
        <dbReference type="EMBL" id="NXG19551.1"/>
    </source>
</evidence>
<dbReference type="Pfam" id="PF00069">
    <property type="entry name" value="Pkinase"/>
    <property type="match status" value="1"/>
</dbReference>
<evidence type="ECO:0000256" key="11">
    <source>
        <dbReference type="ARBA" id="ARBA00047899"/>
    </source>
</evidence>
<dbReference type="InterPro" id="IPR008271">
    <property type="entry name" value="Ser/Thr_kinase_AS"/>
</dbReference>
<dbReference type="PANTHER" id="PTHR22984:SF25">
    <property type="entry name" value="PROTEIN KINASE DOMAIN-CONTAINING PROTEIN"/>
    <property type="match status" value="1"/>
</dbReference>
<keyword evidence="15" id="KW-1185">Reference proteome</keyword>
<evidence type="ECO:0000256" key="12">
    <source>
        <dbReference type="ARBA" id="ARBA00048679"/>
    </source>
</evidence>
<dbReference type="PROSITE" id="PS50011">
    <property type="entry name" value="PROTEIN_KINASE_DOM"/>
    <property type="match status" value="1"/>
</dbReference>
<keyword evidence="10" id="KW-1035">Host cytoplasm</keyword>
<evidence type="ECO:0000256" key="7">
    <source>
        <dbReference type="ARBA" id="ARBA00022741"/>
    </source>
</evidence>
<accession>A0A7K8ZUN0</accession>
<comment type="catalytic activity">
    <reaction evidence="11">
        <text>L-threonyl-[protein] + ATP = O-phospho-L-threonyl-[protein] + ADP + H(+)</text>
        <dbReference type="Rhea" id="RHEA:46608"/>
        <dbReference type="Rhea" id="RHEA-COMP:11060"/>
        <dbReference type="Rhea" id="RHEA-COMP:11605"/>
        <dbReference type="ChEBI" id="CHEBI:15378"/>
        <dbReference type="ChEBI" id="CHEBI:30013"/>
        <dbReference type="ChEBI" id="CHEBI:30616"/>
        <dbReference type="ChEBI" id="CHEBI:61977"/>
        <dbReference type="ChEBI" id="CHEBI:456216"/>
        <dbReference type="EC" id="2.7.11.1"/>
    </reaction>
</comment>
<evidence type="ECO:0000256" key="2">
    <source>
        <dbReference type="ARBA" id="ARBA00005505"/>
    </source>
</evidence>
<evidence type="ECO:0000313" key="15">
    <source>
        <dbReference type="Proteomes" id="UP000591535"/>
    </source>
</evidence>
<evidence type="ECO:0000256" key="9">
    <source>
        <dbReference type="ARBA" id="ARBA00022840"/>
    </source>
</evidence>
<feature type="domain" description="Protein kinase" evidence="13">
    <location>
        <begin position="1"/>
        <end position="92"/>
    </location>
</feature>
<feature type="non-terminal residue" evidence="14">
    <location>
        <position position="1"/>
    </location>
</feature>
<keyword evidence="7" id="KW-0547">Nucleotide-binding</keyword>
<dbReference type="InterPro" id="IPR000719">
    <property type="entry name" value="Prot_kinase_dom"/>
</dbReference>
<keyword evidence="6" id="KW-0808">Transferase</keyword>
<feature type="non-terminal residue" evidence="14">
    <location>
        <position position="92"/>
    </location>
</feature>
<sequence>AEDVARGLFHQVLEAVQHCSSHGVLYRDIKAENIIVDVASSTAKLIDFSCGTWLQETMYTTWAETLQYLPPAWIPHHYYYGHSSTVWSLGIL</sequence>
<evidence type="ECO:0000256" key="3">
    <source>
        <dbReference type="ARBA" id="ARBA00012513"/>
    </source>
</evidence>
<evidence type="ECO:0000256" key="6">
    <source>
        <dbReference type="ARBA" id="ARBA00022679"/>
    </source>
</evidence>
<keyword evidence="8 14" id="KW-0418">Kinase</keyword>
<dbReference type="GO" id="GO:0005524">
    <property type="term" value="F:ATP binding"/>
    <property type="evidence" value="ECO:0007669"/>
    <property type="project" value="UniProtKB-KW"/>
</dbReference>
<comment type="similarity">
    <text evidence="2">Belongs to the protein kinase superfamily. CAMK Ser/Thr protein kinase family. PIM subfamily.</text>
</comment>
<reference evidence="14 15" key="1">
    <citation type="submission" date="2019-09" db="EMBL/GenBank/DDBJ databases">
        <title>Bird 10,000 Genomes (B10K) Project - Family phase.</title>
        <authorList>
            <person name="Zhang G."/>
        </authorList>
    </citation>
    <scope>NUCLEOTIDE SEQUENCE [LARGE SCALE GENOMIC DNA]</scope>
    <source>
        <strain evidence="14">B10K-DU-001-02</strain>
        <tissue evidence="14">Muscle</tissue>
    </source>
</reference>
<comment type="subcellular location">
    <subcellularLocation>
        <location evidence="1">Host cytoplasm</location>
    </subcellularLocation>
</comment>
<keyword evidence="5" id="KW-0723">Serine/threonine-protein kinase</keyword>
<dbReference type="InterPro" id="IPR011009">
    <property type="entry name" value="Kinase-like_dom_sf"/>
</dbReference>
<evidence type="ECO:0000256" key="8">
    <source>
        <dbReference type="ARBA" id="ARBA00022777"/>
    </source>
</evidence>
<dbReference type="PROSITE" id="PS00108">
    <property type="entry name" value="PROTEIN_KINASE_ST"/>
    <property type="match status" value="1"/>
</dbReference>
<keyword evidence="9" id="KW-0067">ATP-binding</keyword>
<evidence type="ECO:0000256" key="4">
    <source>
        <dbReference type="ARBA" id="ARBA00016885"/>
    </source>
</evidence>
<evidence type="ECO:0000256" key="1">
    <source>
        <dbReference type="ARBA" id="ARBA00004192"/>
    </source>
</evidence>
<name>A0A7K8ZUN0_9PASS</name>
<evidence type="ECO:0000256" key="10">
    <source>
        <dbReference type="ARBA" id="ARBA00023200"/>
    </source>
</evidence>
<evidence type="ECO:0000259" key="13">
    <source>
        <dbReference type="PROSITE" id="PS50011"/>
    </source>
</evidence>
<dbReference type="Proteomes" id="UP000591535">
    <property type="component" value="Unassembled WGS sequence"/>
</dbReference>
<dbReference type="InterPro" id="IPR051138">
    <property type="entry name" value="PIM_Ser/Thr_kinase"/>
</dbReference>
<gene>
    <name evidence="14" type="primary">Pim3_2</name>
    <name evidence="14" type="ORF">GRAVAR_R01643</name>
</gene>
<dbReference type="EMBL" id="VWZG01006701">
    <property type="protein sequence ID" value="NXG19551.1"/>
    <property type="molecule type" value="Genomic_DNA"/>
</dbReference>
<organism evidence="14 15">
    <name type="scientific">Grallaria varia</name>
    <name type="common">variegated antpitta</name>
    <dbReference type="NCBI Taxonomy" id="117165"/>
    <lineage>
        <taxon>Eukaryota</taxon>
        <taxon>Metazoa</taxon>
        <taxon>Chordata</taxon>
        <taxon>Craniata</taxon>
        <taxon>Vertebrata</taxon>
        <taxon>Euteleostomi</taxon>
        <taxon>Archelosauria</taxon>
        <taxon>Archosauria</taxon>
        <taxon>Dinosauria</taxon>
        <taxon>Saurischia</taxon>
        <taxon>Theropoda</taxon>
        <taxon>Coelurosauria</taxon>
        <taxon>Aves</taxon>
        <taxon>Neognathae</taxon>
        <taxon>Neoaves</taxon>
        <taxon>Telluraves</taxon>
        <taxon>Australaves</taxon>
        <taxon>Passeriformes</taxon>
        <taxon>Formicariidae</taxon>
        <taxon>Grallaria</taxon>
    </lineage>
</organism>
<evidence type="ECO:0000256" key="5">
    <source>
        <dbReference type="ARBA" id="ARBA00022527"/>
    </source>
</evidence>
<dbReference type="PANTHER" id="PTHR22984">
    <property type="entry name" value="SERINE/THREONINE-PROTEIN KINASE PIM"/>
    <property type="match status" value="1"/>
</dbReference>
<dbReference type="EC" id="2.7.11.1" evidence="3"/>
<dbReference type="GO" id="GO:0004674">
    <property type="term" value="F:protein serine/threonine kinase activity"/>
    <property type="evidence" value="ECO:0007669"/>
    <property type="project" value="UniProtKB-KW"/>
</dbReference>
<comment type="catalytic activity">
    <reaction evidence="12">
        <text>L-seryl-[protein] + ATP = O-phospho-L-seryl-[protein] + ADP + H(+)</text>
        <dbReference type="Rhea" id="RHEA:17989"/>
        <dbReference type="Rhea" id="RHEA-COMP:9863"/>
        <dbReference type="Rhea" id="RHEA-COMP:11604"/>
        <dbReference type="ChEBI" id="CHEBI:15378"/>
        <dbReference type="ChEBI" id="CHEBI:29999"/>
        <dbReference type="ChEBI" id="CHEBI:30616"/>
        <dbReference type="ChEBI" id="CHEBI:83421"/>
        <dbReference type="ChEBI" id="CHEBI:456216"/>
        <dbReference type="EC" id="2.7.11.1"/>
    </reaction>
</comment>
<dbReference type="SUPFAM" id="SSF56112">
    <property type="entry name" value="Protein kinase-like (PK-like)"/>
    <property type="match status" value="1"/>
</dbReference>
<proteinExistence type="inferred from homology"/>
<protein>
    <recommendedName>
        <fullName evidence="4">Serine/threonine-protein kinase 1</fullName>
        <ecNumber evidence="3">2.7.11.1</ecNumber>
    </recommendedName>
</protein>
<dbReference type="GO" id="GO:0005737">
    <property type="term" value="C:cytoplasm"/>
    <property type="evidence" value="ECO:0007669"/>
    <property type="project" value="TreeGrafter"/>
</dbReference>